<reference evidence="3" key="2">
    <citation type="submission" date="2023-01" db="EMBL/GenBank/DDBJ databases">
        <authorList>
            <person name="Petersen C."/>
        </authorList>
    </citation>
    <scope>NUCLEOTIDE SEQUENCE</scope>
    <source>
        <strain evidence="3">IBT 17514</strain>
    </source>
</reference>
<evidence type="ECO:0000256" key="1">
    <source>
        <dbReference type="ARBA" id="ARBA00022723"/>
    </source>
</evidence>
<dbReference type="PANTHER" id="PTHR23422">
    <property type="entry name" value="DIPEPTIDYL PEPTIDASE III-RELATED"/>
    <property type="match status" value="1"/>
</dbReference>
<dbReference type="Proteomes" id="UP001215712">
    <property type="component" value="Unassembled WGS sequence"/>
</dbReference>
<keyword evidence="4" id="KW-1185">Reference proteome</keyword>
<keyword evidence="1" id="KW-0479">Metal-binding</keyword>
<dbReference type="Pfam" id="PF03571">
    <property type="entry name" value="Peptidase_M49"/>
    <property type="match status" value="1"/>
</dbReference>
<protein>
    <submittedName>
        <fullName evidence="3">Dipeptidyl peptidase III</fullName>
    </submittedName>
</protein>
<accession>A0AAD6HNM0</accession>
<evidence type="ECO:0000313" key="4">
    <source>
        <dbReference type="Proteomes" id="UP001215712"/>
    </source>
</evidence>
<name>A0AAD6HNM0_9EURO</name>
<evidence type="ECO:0000256" key="2">
    <source>
        <dbReference type="ARBA" id="ARBA00022801"/>
    </source>
</evidence>
<keyword evidence="2" id="KW-0378">Hydrolase</keyword>
<dbReference type="GO" id="GO:0005737">
    <property type="term" value="C:cytoplasm"/>
    <property type="evidence" value="ECO:0007669"/>
    <property type="project" value="TreeGrafter"/>
</dbReference>
<dbReference type="PANTHER" id="PTHR23422:SF11">
    <property type="entry name" value="DIPEPTIDYL PEPTIDASE 3"/>
    <property type="match status" value="1"/>
</dbReference>
<reference evidence="3" key="1">
    <citation type="journal article" date="2023" name="IMA Fungus">
        <title>Comparative genomic study of the Penicillium genus elucidates a diverse pangenome and 15 lateral gene transfer events.</title>
        <authorList>
            <person name="Petersen C."/>
            <person name="Sorensen T."/>
            <person name="Nielsen M.R."/>
            <person name="Sondergaard T.E."/>
            <person name="Sorensen J.L."/>
            <person name="Fitzpatrick D.A."/>
            <person name="Frisvad J.C."/>
            <person name="Nielsen K.L."/>
        </authorList>
    </citation>
    <scope>NUCLEOTIDE SEQUENCE</scope>
    <source>
        <strain evidence="3">IBT 17514</strain>
    </source>
</reference>
<evidence type="ECO:0000313" key="3">
    <source>
        <dbReference type="EMBL" id="KAJ5728133.1"/>
    </source>
</evidence>
<dbReference type="Gene3D" id="3.30.540.30">
    <property type="match status" value="1"/>
</dbReference>
<dbReference type="InterPro" id="IPR039461">
    <property type="entry name" value="Peptidase_M49"/>
</dbReference>
<dbReference type="GO" id="GO:0008239">
    <property type="term" value="F:dipeptidyl-peptidase activity"/>
    <property type="evidence" value="ECO:0007669"/>
    <property type="project" value="TreeGrafter"/>
</dbReference>
<gene>
    <name evidence="3" type="ORF">N7493_004463</name>
</gene>
<dbReference type="EMBL" id="JAQJAN010000005">
    <property type="protein sequence ID" value="KAJ5728133.1"/>
    <property type="molecule type" value="Genomic_DNA"/>
</dbReference>
<organism evidence="3 4">
    <name type="scientific">Penicillium malachiteum</name>
    <dbReference type="NCBI Taxonomy" id="1324776"/>
    <lineage>
        <taxon>Eukaryota</taxon>
        <taxon>Fungi</taxon>
        <taxon>Dikarya</taxon>
        <taxon>Ascomycota</taxon>
        <taxon>Pezizomycotina</taxon>
        <taxon>Eurotiomycetes</taxon>
        <taxon>Eurotiomycetidae</taxon>
        <taxon>Eurotiales</taxon>
        <taxon>Aspergillaceae</taxon>
        <taxon>Penicillium</taxon>
    </lineage>
</organism>
<proteinExistence type="predicted"/>
<dbReference type="AlphaFoldDB" id="A0AAD6HNM0"/>
<sequence>MATPKLSSQRAATHQLAIKKLFDDLTQSEKLYAHHLSRAAWYDSRIILRQTSPEGTGIFDFFMELHRACGGEWNKLVDNCDVSPDELDNFLEFSGLFLSNLGNYFGDGDRKVVPDLSADALRKMASISPGPCAALEKIIGPLLETPPFSLGFPGRNTQSNYYPGEERITKEDIAAVARVMEKNEIEPENTRLQKITREGNTIYKIF</sequence>
<dbReference type="GO" id="GO:0046872">
    <property type="term" value="F:metal ion binding"/>
    <property type="evidence" value="ECO:0007669"/>
    <property type="project" value="UniProtKB-KW"/>
</dbReference>
<comment type="caution">
    <text evidence="3">The sequence shown here is derived from an EMBL/GenBank/DDBJ whole genome shotgun (WGS) entry which is preliminary data.</text>
</comment>